<dbReference type="GO" id="GO:0005576">
    <property type="term" value="C:extracellular region"/>
    <property type="evidence" value="ECO:0007669"/>
    <property type="project" value="InterPro"/>
</dbReference>
<evidence type="ECO:0000313" key="9">
    <source>
        <dbReference type="Proteomes" id="UP000749559"/>
    </source>
</evidence>
<comment type="caution">
    <text evidence="8">The sequence shown here is derived from an EMBL/GenBank/DDBJ whole genome shotgun (WGS) entry which is preliminary data.</text>
</comment>
<dbReference type="Gene3D" id="3.30.70.960">
    <property type="entry name" value="SEA domain"/>
    <property type="match status" value="1"/>
</dbReference>
<dbReference type="EMBL" id="CAIIXF020000004">
    <property type="protein sequence ID" value="CAH1781749.1"/>
    <property type="molecule type" value="Genomic_DNA"/>
</dbReference>
<keyword evidence="7" id="KW-1133">Transmembrane helix</keyword>
<dbReference type="InterPro" id="IPR051940">
    <property type="entry name" value="Chitin_bind-dev_reg"/>
</dbReference>
<organism evidence="8 9">
    <name type="scientific">Owenia fusiformis</name>
    <name type="common">Polychaete worm</name>
    <dbReference type="NCBI Taxonomy" id="6347"/>
    <lineage>
        <taxon>Eukaryota</taxon>
        <taxon>Metazoa</taxon>
        <taxon>Spiralia</taxon>
        <taxon>Lophotrochozoa</taxon>
        <taxon>Annelida</taxon>
        <taxon>Polychaeta</taxon>
        <taxon>Sedentaria</taxon>
        <taxon>Canalipalpata</taxon>
        <taxon>Sabellida</taxon>
        <taxon>Oweniida</taxon>
        <taxon>Oweniidae</taxon>
        <taxon>Owenia</taxon>
    </lineage>
</organism>
<reference evidence="8" key="1">
    <citation type="submission" date="2022-03" db="EMBL/GenBank/DDBJ databases">
        <authorList>
            <person name="Martin C."/>
        </authorList>
    </citation>
    <scope>NUCLEOTIDE SEQUENCE</scope>
</reference>
<feature type="region of interest" description="Disordered" evidence="6">
    <location>
        <begin position="119"/>
        <end position="143"/>
    </location>
</feature>
<dbReference type="PANTHER" id="PTHR23301:SF0">
    <property type="entry name" value="CHITIN-BINDING TYPE-2 DOMAIN-CONTAINING PROTEIN-RELATED"/>
    <property type="match status" value="1"/>
</dbReference>
<evidence type="ECO:0000256" key="7">
    <source>
        <dbReference type="SAM" id="Phobius"/>
    </source>
</evidence>
<proteinExistence type="predicted"/>
<dbReference type="SMART" id="SM00494">
    <property type="entry name" value="ChtBD2"/>
    <property type="match status" value="7"/>
</dbReference>
<feature type="region of interest" description="Disordered" evidence="6">
    <location>
        <begin position="290"/>
        <end position="338"/>
    </location>
</feature>
<evidence type="ECO:0000256" key="1">
    <source>
        <dbReference type="ARBA" id="ARBA00022669"/>
    </source>
</evidence>
<keyword evidence="1" id="KW-0147">Chitin-binding</keyword>
<keyword evidence="7" id="KW-0472">Membrane</keyword>
<dbReference type="PROSITE" id="PS50940">
    <property type="entry name" value="CHIT_BIND_II"/>
    <property type="match status" value="7"/>
</dbReference>
<dbReference type="Pfam" id="PF01607">
    <property type="entry name" value="CBM_14"/>
    <property type="match status" value="7"/>
</dbReference>
<dbReference type="OrthoDB" id="6125295at2759"/>
<dbReference type="GO" id="GO:0008061">
    <property type="term" value="F:chitin binding"/>
    <property type="evidence" value="ECO:0007669"/>
    <property type="project" value="UniProtKB-KW"/>
</dbReference>
<dbReference type="AlphaFoldDB" id="A0A8J1UZZ6"/>
<feature type="compositionally biased region" description="Low complexity" evidence="6">
    <location>
        <begin position="290"/>
        <end position="334"/>
    </location>
</feature>
<keyword evidence="7" id="KW-0812">Transmembrane</keyword>
<evidence type="ECO:0000256" key="4">
    <source>
        <dbReference type="ARBA" id="ARBA00023157"/>
    </source>
</evidence>
<dbReference type="Gene3D" id="2.170.140.10">
    <property type="entry name" value="Chitin binding domain"/>
    <property type="match status" value="7"/>
</dbReference>
<accession>A0A8J1UZZ6</accession>
<feature type="transmembrane region" description="Helical" evidence="7">
    <location>
        <begin position="80"/>
        <end position="103"/>
    </location>
</feature>
<dbReference type="InterPro" id="IPR036508">
    <property type="entry name" value="Chitin-bd_dom_sf"/>
</dbReference>
<protein>
    <submittedName>
        <fullName evidence="8">Uncharacterized protein</fullName>
    </submittedName>
</protein>
<evidence type="ECO:0000256" key="5">
    <source>
        <dbReference type="ARBA" id="ARBA00023180"/>
    </source>
</evidence>
<dbReference type="Proteomes" id="UP000749559">
    <property type="component" value="Unassembled WGS sequence"/>
</dbReference>
<sequence>MREKRSSKSRDMRKDILRTEKKIRRKKEQERLDMKSRQPKMTYPQMMPNMAFNNIPPIVQNKNEPQTKGSSDMKLNWKQITFIVVCVAILIICIVGVAGYMGVKEMQFSQLQGALFREVKQPDETPPPKKPKPKLRKTTTTTPIPDNEDWLIVNETADEERERKGGIQPTGDFTEIALRLRQMRFNPAFRNPESRGFKQLSNNFCSKIGDVYASAGIGQDIRKCWVITLQEGSVIVTFGLEFNRQIHFKQLMVPLKQAAARKGGVLNKLKVFPNEIIILSLYDDPDIAPPTIATQPTTTTTEMPTESTTEMTTVPNTTTIPPTTTPEPTTTTTRPPDPPLPLLGQGLRLTAQKNLSRSGAPLSPIPDTDSSFCEDLMDGLYTNPSNCSKFVVCRGGNGTILSCPDDAKNFNPLTGECDKEECIPSRKAYRKIYYDCLKTLERIYPFKEMCELYVQCYNRRAILLKCPDGQRYDRTDSKCKWAEYAFCGKAGEKKKESGLCKGVDDGFYPHESDCNQYFQCSLGNRYNFTCDDAEDGGDMVFDPVAKGCRLRREVPACFEEKDRASFCDDKPNGFYEHRRCDSMIRCYKNERFDVECPEDMVYNPLIRKCDSLKNYECIGDQPGKHINPCTGIEKKFLPKPGSCKKFIRCRAGIASTLTCVFPMIFLPGRARCGPASEYDCPHDPNAFHADEYCAGLPDGLYKHPLDCNKFVRCHKGSTNRALFCPNGEYHFDADLGRCIITEEFECNLEDTEVEESPVKKFCEDKPNGLYVHPESCHRIIRCAAGNTGIMFCPSHKLVFNPGKKKCVPKGKYNCTIDSGADASEEAFLIAKG</sequence>
<keyword evidence="9" id="KW-1185">Reference proteome</keyword>
<keyword evidence="3" id="KW-0677">Repeat</keyword>
<dbReference type="Pfam" id="PF01390">
    <property type="entry name" value="SEA"/>
    <property type="match status" value="1"/>
</dbReference>
<keyword evidence="2" id="KW-0732">Signal</keyword>
<dbReference type="SUPFAM" id="SSF57625">
    <property type="entry name" value="Invertebrate chitin-binding proteins"/>
    <property type="match status" value="7"/>
</dbReference>
<evidence type="ECO:0000256" key="6">
    <source>
        <dbReference type="SAM" id="MobiDB-lite"/>
    </source>
</evidence>
<evidence type="ECO:0000256" key="2">
    <source>
        <dbReference type="ARBA" id="ARBA00022729"/>
    </source>
</evidence>
<dbReference type="InterPro" id="IPR000082">
    <property type="entry name" value="SEA_dom"/>
</dbReference>
<evidence type="ECO:0000313" key="8">
    <source>
        <dbReference type="EMBL" id="CAH1781749.1"/>
    </source>
</evidence>
<dbReference type="InterPro" id="IPR002557">
    <property type="entry name" value="Chitin-bd_dom"/>
</dbReference>
<gene>
    <name evidence="8" type="ORF">OFUS_LOCUS8285</name>
</gene>
<keyword evidence="4" id="KW-1015">Disulfide bond</keyword>
<feature type="region of interest" description="Disordered" evidence="6">
    <location>
        <begin position="1"/>
        <end position="34"/>
    </location>
</feature>
<keyword evidence="5" id="KW-0325">Glycoprotein</keyword>
<dbReference type="SUPFAM" id="SSF82671">
    <property type="entry name" value="SEA domain"/>
    <property type="match status" value="1"/>
</dbReference>
<dbReference type="PANTHER" id="PTHR23301">
    <property type="entry name" value="CHITIN BINDING PERITROPHIN-A"/>
    <property type="match status" value="1"/>
</dbReference>
<evidence type="ECO:0000256" key="3">
    <source>
        <dbReference type="ARBA" id="ARBA00022737"/>
    </source>
</evidence>
<dbReference type="InterPro" id="IPR036364">
    <property type="entry name" value="SEA_dom_sf"/>
</dbReference>
<name>A0A8J1UZZ6_OWEFU</name>
<feature type="compositionally biased region" description="Basic and acidic residues" evidence="6">
    <location>
        <begin position="1"/>
        <end position="20"/>
    </location>
</feature>